<keyword evidence="1" id="KW-0145">Chemotaxis</keyword>
<protein>
    <submittedName>
        <fullName evidence="3">Methyl-accepting chemotaxis protein</fullName>
    </submittedName>
</protein>
<evidence type="ECO:0000313" key="3">
    <source>
        <dbReference type="EMBL" id="EGH21604.1"/>
    </source>
</evidence>
<comment type="caution">
    <text evidence="3">The sequence shown here is derived from an EMBL/GenBank/DDBJ whole genome shotgun (WGS) entry which is preliminary data.</text>
</comment>
<comment type="similarity">
    <text evidence="2">Belongs to the methyl-accepting chemotaxis (MCP) protein family.</text>
</comment>
<dbReference type="Gene3D" id="1.10.287.950">
    <property type="entry name" value="Methyl-accepting chemotaxis protein"/>
    <property type="match status" value="1"/>
</dbReference>
<dbReference type="EMBL" id="AEAG01000343">
    <property type="protein sequence ID" value="EGH21604.1"/>
    <property type="molecule type" value="Genomic_DNA"/>
</dbReference>
<proteinExistence type="inferred from homology"/>
<dbReference type="GO" id="GO:0006935">
    <property type="term" value="P:chemotaxis"/>
    <property type="evidence" value="ECO:0007669"/>
    <property type="project" value="UniProtKB-KW"/>
</dbReference>
<evidence type="ECO:0000256" key="1">
    <source>
        <dbReference type="ARBA" id="ARBA00022500"/>
    </source>
</evidence>
<organism evidence="3 4">
    <name type="scientific">Pseudomonas amygdali pv. mori str. 301020</name>
    <dbReference type="NCBI Taxonomy" id="629261"/>
    <lineage>
        <taxon>Bacteria</taxon>
        <taxon>Pseudomonadati</taxon>
        <taxon>Pseudomonadota</taxon>
        <taxon>Gammaproteobacteria</taxon>
        <taxon>Pseudomonadales</taxon>
        <taxon>Pseudomonadaceae</taxon>
        <taxon>Pseudomonas</taxon>
        <taxon>Pseudomonas amygdali</taxon>
    </lineage>
</organism>
<dbReference type="PANTHER" id="PTHR32089:SF120">
    <property type="entry name" value="METHYL-ACCEPTING CHEMOTAXIS PROTEIN TLPQ"/>
    <property type="match status" value="1"/>
</dbReference>
<dbReference type="PANTHER" id="PTHR32089">
    <property type="entry name" value="METHYL-ACCEPTING CHEMOTAXIS PROTEIN MCPB"/>
    <property type="match status" value="1"/>
</dbReference>
<gene>
    <name evidence="3" type="ORF">PSYMO_08904</name>
</gene>
<evidence type="ECO:0000313" key="4">
    <source>
        <dbReference type="Proteomes" id="UP000003465"/>
    </source>
</evidence>
<accession>A0A656G7K7</accession>
<dbReference type="Proteomes" id="UP000003465">
    <property type="component" value="Unassembled WGS sequence"/>
</dbReference>
<evidence type="ECO:0000256" key="2">
    <source>
        <dbReference type="ARBA" id="ARBA00029447"/>
    </source>
</evidence>
<sequence>HKTLEMANGAGKALLEITDSISQINERNLMIATAAEEQAQVAREVDRSLVSIRDLSSQTSEGSNQTALATAELSTLASGLNRLTKQFRV</sequence>
<name>A0A656G7K7_PSEA0</name>
<feature type="non-terminal residue" evidence="3">
    <location>
        <position position="1"/>
    </location>
</feature>
<dbReference type="AlphaFoldDB" id="A0A656G7K7"/>
<reference evidence="3 4" key="1">
    <citation type="journal article" date="2011" name="PLoS Pathog.">
        <title>Dynamic evolution of pathogenicity revealed by sequencing and comparative genomics of 19 Pseudomonas syringae isolates.</title>
        <authorList>
            <person name="Baltrus D.A."/>
            <person name="Nishimura M.T."/>
            <person name="Romanchuk A."/>
            <person name="Chang J.H."/>
            <person name="Mukhtar M.S."/>
            <person name="Cherkis K."/>
            <person name="Roach J."/>
            <person name="Grant S.R."/>
            <person name="Jones C.D."/>
            <person name="Dangl J.L."/>
        </authorList>
    </citation>
    <scope>NUCLEOTIDE SEQUENCE [LARGE SCALE GENOMIC DNA]</scope>
    <source>
        <strain evidence="3 4">301020</strain>
    </source>
</reference>
<dbReference type="SUPFAM" id="SSF58104">
    <property type="entry name" value="Methyl-accepting chemotaxis protein (MCP) signaling domain"/>
    <property type="match status" value="1"/>
</dbReference>